<evidence type="ECO:0000256" key="1">
    <source>
        <dbReference type="SAM" id="MobiDB-lite"/>
    </source>
</evidence>
<accession>A0A2I1IES6</accession>
<gene>
    <name evidence="2" type="ORF">CYJ40_10035</name>
</gene>
<sequence length="254" mass="23833">MLDFFLGRSRTGEAATVVPPAPAGVPAPGPEAGPAPGPGGGAVLPAPAAPAAAPAPAPAAAPAPGPLAGRCWTGGMTAVLSPAGPEGDEVGRGPFCPCGCPGCWPGACAGPCGPAGGRTVVFASSLPRGVPMAGLGLPASAGFCGPACSGFFCAASGAGFCSGFCAGEPPGNGLNAWVGWSSLGTGPSARFGVGALLPGACAGVCGPEPLSELLGGVGFSDGRPLPLFGSGADELLLPSSGVGLLIASFFALTV</sequence>
<comment type="caution">
    <text evidence="2">The sequence shown here is derived from an EMBL/GenBank/DDBJ whole genome shotgun (WGS) entry which is preliminary data.</text>
</comment>
<proteinExistence type="predicted"/>
<dbReference type="AlphaFoldDB" id="A0A2I1IES6"/>
<protein>
    <submittedName>
        <fullName evidence="2">Uncharacterized protein</fullName>
    </submittedName>
</protein>
<dbReference type="EMBL" id="PKGO01000010">
    <property type="protein sequence ID" value="PKY69629.1"/>
    <property type="molecule type" value="Genomic_DNA"/>
</dbReference>
<feature type="compositionally biased region" description="Low complexity" evidence="1">
    <location>
        <begin position="43"/>
        <end position="52"/>
    </location>
</feature>
<feature type="compositionally biased region" description="Pro residues" evidence="1">
    <location>
        <begin position="19"/>
        <end position="37"/>
    </location>
</feature>
<evidence type="ECO:0000313" key="3">
    <source>
        <dbReference type="Proteomes" id="UP000242755"/>
    </source>
</evidence>
<reference evidence="2 3" key="1">
    <citation type="submission" date="2017-12" db="EMBL/GenBank/DDBJ databases">
        <title>Phylogenetic diversity of female urinary microbiome.</title>
        <authorList>
            <person name="Thomas-White K."/>
            <person name="Wolfe A.J."/>
        </authorList>
    </citation>
    <scope>NUCLEOTIDE SEQUENCE [LARGE SCALE GENOMIC DNA]</scope>
    <source>
        <strain evidence="2 3">UMB0426</strain>
    </source>
</reference>
<feature type="region of interest" description="Disordered" evidence="1">
    <location>
        <begin position="1"/>
        <end position="59"/>
    </location>
</feature>
<dbReference type="Proteomes" id="UP000242755">
    <property type="component" value="Unassembled WGS sequence"/>
</dbReference>
<name>A0A2I1IES6_9MICO</name>
<evidence type="ECO:0000313" key="2">
    <source>
        <dbReference type="EMBL" id="PKY69629.1"/>
    </source>
</evidence>
<organism evidence="2 3">
    <name type="scientific">Brevibacterium ravenspurgense</name>
    <dbReference type="NCBI Taxonomy" id="479117"/>
    <lineage>
        <taxon>Bacteria</taxon>
        <taxon>Bacillati</taxon>
        <taxon>Actinomycetota</taxon>
        <taxon>Actinomycetes</taxon>
        <taxon>Micrococcales</taxon>
        <taxon>Brevibacteriaceae</taxon>
        <taxon>Brevibacterium</taxon>
    </lineage>
</organism>